<organism evidence="2 3">
    <name type="scientific">Mytilus coruscus</name>
    <name type="common">Sea mussel</name>
    <dbReference type="NCBI Taxonomy" id="42192"/>
    <lineage>
        <taxon>Eukaryota</taxon>
        <taxon>Metazoa</taxon>
        <taxon>Spiralia</taxon>
        <taxon>Lophotrochozoa</taxon>
        <taxon>Mollusca</taxon>
        <taxon>Bivalvia</taxon>
        <taxon>Autobranchia</taxon>
        <taxon>Pteriomorphia</taxon>
        <taxon>Mytilida</taxon>
        <taxon>Mytiloidea</taxon>
        <taxon>Mytilidae</taxon>
        <taxon>Mytilinae</taxon>
        <taxon>Mytilus</taxon>
    </lineage>
</organism>
<feature type="compositionally biased region" description="Polar residues" evidence="1">
    <location>
        <begin position="54"/>
        <end position="64"/>
    </location>
</feature>
<dbReference type="Proteomes" id="UP000507470">
    <property type="component" value="Unassembled WGS sequence"/>
</dbReference>
<feature type="region of interest" description="Disordered" evidence="1">
    <location>
        <begin position="41"/>
        <end position="68"/>
    </location>
</feature>
<accession>A0A6J8C5W6</accession>
<evidence type="ECO:0000256" key="1">
    <source>
        <dbReference type="SAM" id="MobiDB-lite"/>
    </source>
</evidence>
<evidence type="ECO:0000313" key="3">
    <source>
        <dbReference type="Proteomes" id="UP000507470"/>
    </source>
</evidence>
<evidence type="ECO:0000313" key="2">
    <source>
        <dbReference type="EMBL" id="CAC5390489.1"/>
    </source>
</evidence>
<sequence>MSVSEYKEMIRMVSPDHLSNIAEKFDVQNRTERVIEEAALRAAGSGEDEAGVSAETSEPAQTPSMKRLRSEKNPKIGFECLSVFCLKQRCIKSIGRIICLEPTSLLTRDIIVSLPSVLLDEIYQSLDLDLSNTAIDVVFMLQEVISQRTFEIPNASLYQICCSSVIRKCGFLTSEDILSIVGKMNSSVLNDLTNIFQREHWCSIISKIQVERNF</sequence>
<name>A0A6J8C5W6_MYTCO</name>
<keyword evidence="3" id="KW-1185">Reference proteome</keyword>
<protein>
    <submittedName>
        <fullName evidence="2">Uncharacterized protein</fullName>
    </submittedName>
</protein>
<dbReference type="EMBL" id="CACVKT020004542">
    <property type="protein sequence ID" value="CAC5390489.1"/>
    <property type="molecule type" value="Genomic_DNA"/>
</dbReference>
<gene>
    <name evidence="2" type="ORF">MCOR_25583</name>
</gene>
<dbReference type="AlphaFoldDB" id="A0A6J8C5W6"/>
<proteinExistence type="predicted"/>
<reference evidence="2 3" key="1">
    <citation type="submission" date="2020-06" db="EMBL/GenBank/DDBJ databases">
        <authorList>
            <person name="Li R."/>
            <person name="Bekaert M."/>
        </authorList>
    </citation>
    <scope>NUCLEOTIDE SEQUENCE [LARGE SCALE GENOMIC DNA]</scope>
    <source>
        <strain evidence="3">wild</strain>
    </source>
</reference>